<accession>H5UVM8</accession>
<feature type="compositionally biased region" description="Low complexity" evidence="1">
    <location>
        <begin position="1247"/>
        <end position="1264"/>
    </location>
</feature>
<comment type="caution">
    <text evidence="3">The sequence shown here is derived from an EMBL/GenBank/DDBJ whole genome shotgun (WGS) entry which is preliminary data.</text>
</comment>
<sequence length="1264" mass="137863">MDTDRPGTSRAFRFLARAAHLTPAAAWDLADEPLLVGDVFPLTTPPPPPATPRPPVPELLLPWVSGDVDRPGARIRLRAKADGRHLRDVPAVRPTFHDWHEKWLAWSDRETEDRPARARHDLLLRAAELARHDRHDLLLGVGLLTTTDTDAEGRIGGGPRTLRRHLLTAPVVVDVGPDGHVRVAVDAYARGLTLDLRGVPAAHRPARGIADDLHAAARGLEGSPLDEEAVAPLLARIRAALPTPPSTAAPDLAWAPTLLVRRRGTVDPEPYRRLADRLEATPASLTHVPTPTPDPRPGAGPEAPDDLTTVADLTGPEGEALHHAVHHAETVIDTTGIDPTPLAAALVAHELREGRRVLVTGGATATLRAVHAHLPLDLRPLAVTVPDVAATDDDLTNAVETITRRFTDLDRDAVDRDLAASGRTLRLLRDERRRLLDQAETSREAETLVRTHGGHTAPLAELVRRHHDAAAEDGWLADLVDAPTDGPCPVDADDLRAALDLAGDEALARLARGFHGRRHDLARLPDPAEFARLVARFDEDAHDAAGRARYADDPAVRRLSSASTEDRARLVTLLGDLADDLCAAADFPGEWMEGAIRDLRSATPQEWHRAATVIGDLVATATEKVGAVGRDVDVVEALDHPAPRARYLRDHLREVGPLPVDRHGIPLGGIDLPDHVRAADPLFRFVRVDGRPPTRLEDVEAFLRHLDAERALDELDAAWPASTVVPEQDSLTARLDCHRTLWMQFDRIVALPTRLAAVTDHLATLGVPLPDWADDDAGGDLLARLAAADDVAATTAHAAPLTHLVIRLRDELADGGAADAARRLHDAVLALDPGGYAHAWEELAELDRRHDDLARRAAVVPRLRVAAPRLLDALDSAPRAWWEARLPRLEEAWRWACTRTWLDEQRRDDPTAFPSELARLDREIRDAAELGTRLAAWRHAVRADRLTPATRMALTLHTYLHRRLAGAGGSPRQYRELARIRRRCRAAVPAWLVTAHRVPDLFLDDPADRPVVDTVVVLDAAALDLGATFLRAVGPRIVLLGAPTPVTPATAGAADTNHADAWDDASRGHATDDPAARDLTTRRTRLAERYLGTERAGTWGDPTTSLFTEAVRRRGIDVRLRPEEDGGDEPPAPTSTASRLAAVLASRGYDVRTGALVEGRHLDLVVTDPERPSARLAIVCETSTWDGPEDHRRGLEHQCRIERHGWTVHRMRESELEIDPARAFAALRRVLLDQGLHPRDDREAPGAPDSPAPATTHHAAARAS</sequence>
<dbReference type="InterPro" id="IPR049468">
    <property type="entry name" value="Restrct_endonuc-II-like_dom"/>
</dbReference>
<keyword evidence="4" id="KW-1185">Reference proteome</keyword>
<proteinExistence type="predicted"/>
<reference evidence="3 4" key="1">
    <citation type="submission" date="2012-02" db="EMBL/GenBank/DDBJ databases">
        <title>Whole genome shotgun sequence of Mobilicoccus pelagius NBRC 104925.</title>
        <authorList>
            <person name="Yoshida Y."/>
            <person name="Hosoyama A."/>
            <person name="Tsuchikane K."/>
            <person name="Katsumata H."/>
            <person name="Yamazaki S."/>
            <person name="Fujita N."/>
        </authorList>
    </citation>
    <scope>NUCLEOTIDE SEQUENCE [LARGE SCALE GENOMIC DNA]</scope>
    <source>
        <strain evidence="3 4">NBRC 104925</strain>
    </source>
</reference>
<dbReference type="Pfam" id="PF18741">
    <property type="entry name" value="MTES_1575"/>
    <property type="match status" value="1"/>
</dbReference>
<name>H5UVM8_9MICO</name>
<dbReference type="Proteomes" id="UP000004367">
    <property type="component" value="Unassembled WGS sequence"/>
</dbReference>
<organism evidence="3 4">
    <name type="scientific">Mobilicoccus pelagius NBRC 104925</name>
    <dbReference type="NCBI Taxonomy" id="1089455"/>
    <lineage>
        <taxon>Bacteria</taxon>
        <taxon>Bacillati</taxon>
        <taxon>Actinomycetota</taxon>
        <taxon>Actinomycetes</taxon>
        <taxon>Micrococcales</taxon>
        <taxon>Dermatophilaceae</taxon>
        <taxon>Mobilicoccus</taxon>
    </lineage>
</organism>
<dbReference type="eggNOG" id="COG2852">
    <property type="taxonomic scope" value="Bacteria"/>
</dbReference>
<feature type="region of interest" description="Disordered" evidence="1">
    <location>
        <begin position="1118"/>
        <end position="1137"/>
    </location>
</feature>
<dbReference type="eggNOG" id="COG1061">
    <property type="taxonomic scope" value="Bacteria"/>
</dbReference>
<feature type="domain" description="Restriction endonuclease type II-like" evidence="2">
    <location>
        <begin position="1140"/>
        <end position="1230"/>
    </location>
</feature>
<evidence type="ECO:0000313" key="4">
    <source>
        <dbReference type="Proteomes" id="UP000004367"/>
    </source>
</evidence>
<feature type="region of interest" description="Disordered" evidence="1">
    <location>
        <begin position="1235"/>
        <end position="1264"/>
    </location>
</feature>
<gene>
    <name evidence="3" type="ORF">MOPEL_135_00240</name>
</gene>
<evidence type="ECO:0000313" key="3">
    <source>
        <dbReference type="EMBL" id="GAB49786.1"/>
    </source>
</evidence>
<evidence type="ECO:0000256" key="1">
    <source>
        <dbReference type="SAM" id="MobiDB-lite"/>
    </source>
</evidence>
<dbReference type="eggNOG" id="COG1112">
    <property type="taxonomic scope" value="Bacteria"/>
</dbReference>
<dbReference type="AlphaFoldDB" id="H5UVM8"/>
<dbReference type="STRING" id="1089455.MOPEL_135_00240"/>
<evidence type="ECO:0000259" key="2">
    <source>
        <dbReference type="Pfam" id="PF18741"/>
    </source>
</evidence>
<protein>
    <recommendedName>
        <fullName evidence="2">Restriction endonuclease type II-like domain-containing protein</fullName>
    </recommendedName>
</protein>
<feature type="region of interest" description="Disordered" evidence="1">
    <location>
        <begin position="277"/>
        <end position="307"/>
    </location>
</feature>
<dbReference type="RefSeq" id="WP_009483629.1">
    <property type="nucleotide sequence ID" value="NZ_BAFE01000094.1"/>
</dbReference>
<dbReference type="EMBL" id="BAFE01000094">
    <property type="protein sequence ID" value="GAB49786.1"/>
    <property type="molecule type" value="Genomic_DNA"/>
</dbReference>